<organism evidence="5 6">
    <name type="scientific">Mojavia pulchra JT2-VF2</name>
    <dbReference type="NCBI Taxonomy" id="287848"/>
    <lineage>
        <taxon>Bacteria</taxon>
        <taxon>Bacillati</taxon>
        <taxon>Cyanobacteriota</taxon>
        <taxon>Cyanophyceae</taxon>
        <taxon>Nostocales</taxon>
        <taxon>Nostocaceae</taxon>
    </lineage>
</organism>
<dbReference type="Pfam" id="PF00534">
    <property type="entry name" value="Glycos_transf_1"/>
    <property type="match status" value="1"/>
</dbReference>
<name>A0A951PYB9_9NOST</name>
<evidence type="ECO:0000256" key="3">
    <source>
        <dbReference type="SAM" id="Phobius"/>
    </source>
</evidence>
<evidence type="ECO:0000259" key="4">
    <source>
        <dbReference type="Pfam" id="PF00534"/>
    </source>
</evidence>
<keyword evidence="2 5" id="KW-0808">Transferase</keyword>
<keyword evidence="1 5" id="KW-0328">Glycosyltransferase</keyword>
<dbReference type="Proteomes" id="UP000715781">
    <property type="component" value="Unassembled WGS sequence"/>
</dbReference>
<dbReference type="EC" id="2.4.-.-" evidence="5"/>
<dbReference type="PANTHER" id="PTHR12526">
    <property type="entry name" value="GLYCOSYLTRANSFERASE"/>
    <property type="match status" value="1"/>
</dbReference>
<keyword evidence="3" id="KW-0472">Membrane</keyword>
<reference evidence="5" key="1">
    <citation type="submission" date="2021-05" db="EMBL/GenBank/DDBJ databases">
        <authorList>
            <person name="Pietrasiak N."/>
            <person name="Ward R."/>
            <person name="Stajich J.E."/>
            <person name="Kurbessoian T."/>
        </authorList>
    </citation>
    <scope>NUCLEOTIDE SEQUENCE</scope>
    <source>
        <strain evidence="5">JT2-VF2</strain>
    </source>
</reference>
<dbReference type="GO" id="GO:0016757">
    <property type="term" value="F:glycosyltransferase activity"/>
    <property type="evidence" value="ECO:0007669"/>
    <property type="project" value="UniProtKB-KW"/>
</dbReference>
<dbReference type="Gene3D" id="3.40.50.2000">
    <property type="entry name" value="Glycogen Phosphorylase B"/>
    <property type="match status" value="1"/>
</dbReference>
<gene>
    <name evidence="5" type="ORF">KME32_08935</name>
</gene>
<evidence type="ECO:0000313" key="5">
    <source>
        <dbReference type="EMBL" id="MBW4561270.1"/>
    </source>
</evidence>
<dbReference type="SUPFAM" id="SSF53756">
    <property type="entry name" value="UDP-Glycosyltransferase/glycogen phosphorylase"/>
    <property type="match status" value="1"/>
</dbReference>
<evidence type="ECO:0000313" key="6">
    <source>
        <dbReference type="Proteomes" id="UP000715781"/>
    </source>
</evidence>
<dbReference type="AlphaFoldDB" id="A0A951PYB9"/>
<comment type="caution">
    <text evidence="5">The sequence shown here is derived from an EMBL/GenBank/DDBJ whole genome shotgun (WGS) entry which is preliminary data.</text>
</comment>
<keyword evidence="3" id="KW-1133">Transmembrane helix</keyword>
<accession>A0A951PYB9</accession>
<dbReference type="InterPro" id="IPR001296">
    <property type="entry name" value="Glyco_trans_1"/>
</dbReference>
<reference evidence="5" key="2">
    <citation type="journal article" date="2022" name="Microbiol. Resour. Announc.">
        <title>Metagenome Sequencing to Explore Phylogenomics of Terrestrial Cyanobacteria.</title>
        <authorList>
            <person name="Ward R.D."/>
            <person name="Stajich J.E."/>
            <person name="Johansen J.R."/>
            <person name="Huntemann M."/>
            <person name="Clum A."/>
            <person name="Foster B."/>
            <person name="Foster B."/>
            <person name="Roux S."/>
            <person name="Palaniappan K."/>
            <person name="Varghese N."/>
            <person name="Mukherjee S."/>
            <person name="Reddy T.B.K."/>
            <person name="Daum C."/>
            <person name="Copeland A."/>
            <person name="Chen I.A."/>
            <person name="Ivanova N.N."/>
            <person name="Kyrpides N.C."/>
            <person name="Shapiro N."/>
            <person name="Eloe-Fadrosh E.A."/>
            <person name="Pietrasiak N."/>
        </authorList>
    </citation>
    <scope>NUCLEOTIDE SEQUENCE</scope>
    <source>
        <strain evidence="5">JT2-VF2</strain>
    </source>
</reference>
<feature type="transmembrane region" description="Helical" evidence="3">
    <location>
        <begin position="121"/>
        <end position="139"/>
    </location>
</feature>
<dbReference type="PANTHER" id="PTHR12526:SF510">
    <property type="entry name" value="D-INOSITOL 3-PHOSPHATE GLYCOSYLTRANSFERASE"/>
    <property type="match status" value="1"/>
</dbReference>
<keyword evidence="3" id="KW-0812">Transmembrane</keyword>
<evidence type="ECO:0000256" key="2">
    <source>
        <dbReference type="ARBA" id="ARBA00022679"/>
    </source>
</evidence>
<dbReference type="EMBL" id="JAHHHN010000004">
    <property type="protein sequence ID" value="MBW4561270.1"/>
    <property type="molecule type" value="Genomic_DNA"/>
</dbReference>
<feature type="domain" description="Glycosyl transferase family 1" evidence="4">
    <location>
        <begin position="197"/>
        <end position="310"/>
    </location>
</feature>
<evidence type="ECO:0000256" key="1">
    <source>
        <dbReference type="ARBA" id="ARBA00022676"/>
    </source>
</evidence>
<protein>
    <submittedName>
        <fullName evidence="5">Glycosyltransferase</fullName>
        <ecNumber evidence="5">2.4.-.-</ecNumber>
    </submittedName>
</protein>
<sequence length="364" mass="41360">MRSIRILIATAAPLSPEFGAGQMAINLAEALRAQGHDVTLWSPYPMPNLTRWWQGFQSIQLMRSKLDAFIEAQEPFDVIDTSAELITKRVGQSALVVARSIQPQILYTVCNLSNPLSLKEIVLLPLNYLFLIALVFLLIQGWQRAKYILCLGSLEIKWMKKWFPWWRDKLIFYFNALSKTDQLTLNSICINRNKYHSNSIKFLWIGRWAAHKGTTELSNFIVKRAASHPKDSFTIAGCNTNVEKYFPPALIHSGRIKILSSFNRSQLYSLLASHDVGLFTSKVEGWGLILNEMLESGMPVFATIAGGVPDLQPFFETLKPFPPPLQFMPDILSSATTMDDYYRICSWDKIAENYANTILANLKF</sequence>
<proteinExistence type="predicted"/>